<dbReference type="CDD" id="cd00567">
    <property type="entry name" value="ACAD"/>
    <property type="match status" value="1"/>
</dbReference>
<dbReference type="Gene3D" id="1.10.540.10">
    <property type="entry name" value="Acyl-CoA dehydrogenase/oxidase, N-terminal domain"/>
    <property type="match status" value="1"/>
</dbReference>
<evidence type="ECO:0008006" key="12">
    <source>
        <dbReference type="Google" id="ProtNLM"/>
    </source>
</evidence>
<evidence type="ECO:0000259" key="9">
    <source>
        <dbReference type="Pfam" id="PF02771"/>
    </source>
</evidence>
<dbReference type="Pfam" id="PF02770">
    <property type="entry name" value="Acyl-CoA_dh_M"/>
    <property type="match status" value="1"/>
</dbReference>
<evidence type="ECO:0000313" key="10">
    <source>
        <dbReference type="EMBL" id="TMW13012.1"/>
    </source>
</evidence>
<comment type="caution">
    <text evidence="10">The sequence shown here is derived from an EMBL/GenBank/DDBJ whole genome shotgun (WGS) entry which is preliminary data.</text>
</comment>
<dbReference type="PANTHER" id="PTHR43884">
    <property type="entry name" value="ACYL-COA DEHYDROGENASE"/>
    <property type="match status" value="1"/>
</dbReference>
<sequence length="410" mass="44159">MWRSPVITCVGRRSPRAPMKFSATSSRGTRLICKETGMQFVLTEEQQLVSDTVRKLLEKEWDPRRDQALSSAHAVDGPVWRQLAELGLLGVALPESHGGSGLGAVALGVLCAEFGRQQWRAPFLASAVLAGTALEQAPQGEVRDHWLRQLAEGHGVLTLAALEADAGYDYRAIALTARATSSGWRLDGTKHVVMDAACADAFLVTCRIDEAPALVLLEKDHAGLEAALFTAFDGTSLATLTLTDVALPESAVIARGPAAHNALDAALAHAALAAASETLGACEGAFERTLDYLRLREQFGTRLATFQALRHRASDLHADLEMLRSLVWGAADGLMRDPRHGDAFAALALAVPVGDRVCREAIQLHGGIGMTQELGIGRYLLRVNALSRLFGDATHNGWRYLESLEDEHHD</sequence>
<dbReference type="InterPro" id="IPR009075">
    <property type="entry name" value="AcylCo_DH/oxidase_C"/>
</dbReference>
<feature type="domain" description="Acyl-CoA dehydrogenase/oxidase C-terminal" evidence="7">
    <location>
        <begin position="265"/>
        <end position="389"/>
    </location>
</feature>
<evidence type="ECO:0000259" key="7">
    <source>
        <dbReference type="Pfam" id="PF00441"/>
    </source>
</evidence>
<protein>
    <recommendedName>
        <fullName evidence="12">Acyl-CoA dehydrogenase</fullName>
    </recommendedName>
</protein>
<feature type="domain" description="Acyl-CoA oxidase/dehydrogenase middle" evidence="8">
    <location>
        <begin position="160"/>
        <end position="244"/>
    </location>
</feature>
<dbReference type="InterPro" id="IPR036250">
    <property type="entry name" value="AcylCo_DH-like_C"/>
</dbReference>
<keyword evidence="4 6" id="KW-0274">FAD</keyword>
<keyword evidence="11" id="KW-1185">Reference proteome</keyword>
<dbReference type="InterPro" id="IPR037069">
    <property type="entry name" value="AcylCoA_DH/ox_N_sf"/>
</dbReference>
<dbReference type="Gene3D" id="2.40.110.10">
    <property type="entry name" value="Butyryl-CoA Dehydrogenase, subunit A, domain 2"/>
    <property type="match status" value="1"/>
</dbReference>
<organism evidence="10 11">
    <name type="scientific">Alloalcanivorax gelatiniphagus</name>
    <dbReference type="NCBI Taxonomy" id="1194167"/>
    <lineage>
        <taxon>Bacteria</taxon>
        <taxon>Pseudomonadati</taxon>
        <taxon>Pseudomonadota</taxon>
        <taxon>Gammaproteobacteria</taxon>
        <taxon>Oceanospirillales</taxon>
        <taxon>Alcanivoracaceae</taxon>
        <taxon>Alloalcanivorax</taxon>
    </lineage>
</organism>
<gene>
    <name evidence="10" type="ORF">FGS76_08070</name>
</gene>
<evidence type="ECO:0000256" key="6">
    <source>
        <dbReference type="RuleBase" id="RU362125"/>
    </source>
</evidence>
<comment type="cofactor">
    <cofactor evidence="1 6">
        <name>FAD</name>
        <dbReference type="ChEBI" id="CHEBI:57692"/>
    </cofactor>
</comment>
<comment type="similarity">
    <text evidence="2 6">Belongs to the acyl-CoA dehydrogenase family.</text>
</comment>
<dbReference type="Proteomes" id="UP000739180">
    <property type="component" value="Unassembled WGS sequence"/>
</dbReference>
<evidence type="ECO:0000259" key="8">
    <source>
        <dbReference type="Pfam" id="PF02770"/>
    </source>
</evidence>
<evidence type="ECO:0000256" key="1">
    <source>
        <dbReference type="ARBA" id="ARBA00001974"/>
    </source>
</evidence>
<evidence type="ECO:0000256" key="2">
    <source>
        <dbReference type="ARBA" id="ARBA00009347"/>
    </source>
</evidence>
<dbReference type="SUPFAM" id="SSF56645">
    <property type="entry name" value="Acyl-CoA dehydrogenase NM domain-like"/>
    <property type="match status" value="1"/>
</dbReference>
<name>A0ABY2XMP9_9GAMM</name>
<keyword evidence="5 6" id="KW-0560">Oxidoreductase</keyword>
<proteinExistence type="inferred from homology"/>
<dbReference type="PANTHER" id="PTHR43884:SF20">
    <property type="entry name" value="ACYL-COA DEHYDROGENASE FADE28"/>
    <property type="match status" value="1"/>
</dbReference>
<dbReference type="Pfam" id="PF00441">
    <property type="entry name" value="Acyl-CoA_dh_1"/>
    <property type="match status" value="1"/>
</dbReference>
<feature type="domain" description="Acyl-CoA dehydrogenase/oxidase N-terminal" evidence="9">
    <location>
        <begin position="43"/>
        <end position="153"/>
    </location>
</feature>
<accession>A0ABY2XMP9</accession>
<reference evidence="10 11" key="1">
    <citation type="submission" date="2019-05" db="EMBL/GenBank/DDBJ databases">
        <title>Genome of Alcanivorax gelatiniphagus, an oil degrading marine bacteria.</title>
        <authorList>
            <person name="Kwon K.K."/>
        </authorList>
    </citation>
    <scope>NUCLEOTIDE SEQUENCE [LARGE SCALE GENOMIC DNA]</scope>
    <source>
        <strain evidence="10 11">MEBiC 08158</strain>
    </source>
</reference>
<keyword evidence="3 6" id="KW-0285">Flavoprotein</keyword>
<dbReference type="InterPro" id="IPR006091">
    <property type="entry name" value="Acyl-CoA_Oxase/DH_mid-dom"/>
</dbReference>
<evidence type="ECO:0000256" key="3">
    <source>
        <dbReference type="ARBA" id="ARBA00022630"/>
    </source>
</evidence>
<dbReference type="InterPro" id="IPR009100">
    <property type="entry name" value="AcylCoA_DH/oxidase_NM_dom_sf"/>
</dbReference>
<evidence type="ECO:0000256" key="5">
    <source>
        <dbReference type="ARBA" id="ARBA00023002"/>
    </source>
</evidence>
<dbReference type="Pfam" id="PF02771">
    <property type="entry name" value="Acyl-CoA_dh_N"/>
    <property type="match status" value="1"/>
</dbReference>
<dbReference type="InterPro" id="IPR013786">
    <property type="entry name" value="AcylCoA_DH/ox_N"/>
</dbReference>
<dbReference type="InterPro" id="IPR046373">
    <property type="entry name" value="Acyl-CoA_Oxase/DH_mid-dom_sf"/>
</dbReference>
<dbReference type="EMBL" id="VCQT01000027">
    <property type="protein sequence ID" value="TMW13012.1"/>
    <property type="molecule type" value="Genomic_DNA"/>
</dbReference>
<dbReference type="SUPFAM" id="SSF47203">
    <property type="entry name" value="Acyl-CoA dehydrogenase C-terminal domain-like"/>
    <property type="match status" value="1"/>
</dbReference>
<dbReference type="Gene3D" id="1.20.140.10">
    <property type="entry name" value="Butyryl-CoA Dehydrogenase, subunit A, domain 3"/>
    <property type="match status" value="1"/>
</dbReference>
<evidence type="ECO:0000256" key="4">
    <source>
        <dbReference type="ARBA" id="ARBA00022827"/>
    </source>
</evidence>
<evidence type="ECO:0000313" key="11">
    <source>
        <dbReference type="Proteomes" id="UP000739180"/>
    </source>
</evidence>